<feature type="compositionally biased region" description="Polar residues" evidence="1">
    <location>
        <begin position="398"/>
        <end position="428"/>
    </location>
</feature>
<feature type="region of interest" description="Disordered" evidence="1">
    <location>
        <begin position="357"/>
        <end position="474"/>
    </location>
</feature>
<evidence type="ECO:0000313" key="3">
    <source>
        <dbReference type="EMBL" id="KAK7460584.1"/>
    </source>
</evidence>
<dbReference type="Proteomes" id="UP001498398">
    <property type="component" value="Unassembled WGS sequence"/>
</dbReference>
<evidence type="ECO:0000256" key="2">
    <source>
        <dbReference type="SAM" id="Phobius"/>
    </source>
</evidence>
<evidence type="ECO:0000313" key="4">
    <source>
        <dbReference type="Proteomes" id="UP001498398"/>
    </source>
</evidence>
<evidence type="ECO:0000256" key="1">
    <source>
        <dbReference type="SAM" id="MobiDB-lite"/>
    </source>
</evidence>
<comment type="caution">
    <text evidence="3">The sequence shown here is derived from an EMBL/GenBank/DDBJ whole genome shotgun (WGS) entry which is preliminary data.</text>
</comment>
<organism evidence="3 4">
    <name type="scientific">Marasmiellus scandens</name>
    <dbReference type="NCBI Taxonomy" id="2682957"/>
    <lineage>
        <taxon>Eukaryota</taxon>
        <taxon>Fungi</taxon>
        <taxon>Dikarya</taxon>
        <taxon>Basidiomycota</taxon>
        <taxon>Agaricomycotina</taxon>
        <taxon>Agaricomycetes</taxon>
        <taxon>Agaricomycetidae</taxon>
        <taxon>Agaricales</taxon>
        <taxon>Marasmiineae</taxon>
        <taxon>Omphalotaceae</taxon>
        <taxon>Marasmiellus</taxon>
    </lineage>
</organism>
<proteinExistence type="predicted"/>
<keyword evidence="4" id="KW-1185">Reference proteome</keyword>
<feature type="compositionally biased region" description="Low complexity" evidence="1">
    <location>
        <begin position="450"/>
        <end position="462"/>
    </location>
</feature>
<keyword evidence="2" id="KW-0472">Membrane</keyword>
<feature type="region of interest" description="Disordered" evidence="1">
    <location>
        <begin position="491"/>
        <end position="513"/>
    </location>
</feature>
<keyword evidence="2" id="KW-1133">Transmembrane helix</keyword>
<feature type="transmembrane region" description="Helical" evidence="2">
    <location>
        <begin position="297"/>
        <end position="321"/>
    </location>
</feature>
<keyword evidence="2" id="KW-0812">Transmembrane</keyword>
<protein>
    <submittedName>
        <fullName evidence="3">Uncharacterized protein</fullName>
    </submittedName>
</protein>
<reference evidence="3 4" key="1">
    <citation type="submission" date="2024-01" db="EMBL/GenBank/DDBJ databases">
        <title>A draft genome for the cacao thread blight pathogen Marasmiellus scandens.</title>
        <authorList>
            <person name="Baruah I.K."/>
            <person name="Leung J."/>
            <person name="Bukari Y."/>
            <person name="Amoako-Attah I."/>
            <person name="Meinhardt L.W."/>
            <person name="Bailey B.A."/>
            <person name="Cohen S.P."/>
        </authorList>
    </citation>
    <scope>NUCLEOTIDE SEQUENCE [LARGE SCALE GENOMIC DNA]</scope>
    <source>
        <strain evidence="3 4">GH-19</strain>
    </source>
</reference>
<name>A0ABR1JEZ6_9AGAR</name>
<feature type="compositionally biased region" description="Polar residues" evidence="1">
    <location>
        <begin position="463"/>
        <end position="474"/>
    </location>
</feature>
<accession>A0ABR1JEZ6</accession>
<dbReference type="EMBL" id="JBANRG010000015">
    <property type="protein sequence ID" value="KAK7460584.1"/>
    <property type="molecule type" value="Genomic_DNA"/>
</dbReference>
<gene>
    <name evidence="3" type="ORF">VKT23_009305</name>
</gene>
<sequence length="513" mass="54468">MGLEFEGFICASRRHGLASPPSLPTMECPSMLFKIFFSFLFFSAVVRAQDVGPPMRIFQWGFPPGRGFELPSCQNIPITVGPYQGPDLSNQSQVPPYYMLAHEIGGISKLDYIGDNVSSLSWTVDHPVGTQLMLNVVDAQGSSGGIATRLYTVVNGQNTNCIQLKNDTSFTVTSNITDGASLNTCDPWGLRIKGGAKPYNLTFAQLNSPNVTNVTMDGNFDGYTYINRANPGGLLLVSVSDVTGRWASGTPTVVPTGSTDVDCIGLDSSSGNAAELDQAQQEAEEAAERSRSRKRTAIIAGVLVPVLVLLIIGGGIAYYLWRRKRGQLREINMGPLDTTPKPFIDEGQVLSINSFLDTHSDASPRSPKTPPGAPPGLGHGGQNSLSLTGSEPFDPYSMTDSTATSSTRPNSGSSTGRPGFTSFPSTSVRRPGGKAAEAGMNRSPNSDLLSTSGTQTNGSSSSAWGSTTQLAPSTIIQSSDNQGEYIIQHRDGGGVVRELPPPYADRISRQAST</sequence>